<dbReference type="FunFam" id="3.10.20.310:FF:000014">
    <property type="entry name" value="Outer envelope protein 80, chloroplastic"/>
    <property type="match status" value="1"/>
</dbReference>
<keyword evidence="1" id="KW-0934">Plastid</keyword>
<gene>
    <name evidence="6" type="ORF">EJB05_39977</name>
</gene>
<accession>A0A5J9TYK5</accession>
<dbReference type="InterPro" id="IPR000184">
    <property type="entry name" value="Bac_surfAg_D15"/>
</dbReference>
<dbReference type="GO" id="GO:0009658">
    <property type="term" value="P:chloroplast organization"/>
    <property type="evidence" value="ECO:0007669"/>
    <property type="project" value="TreeGrafter"/>
</dbReference>
<organism evidence="6 7">
    <name type="scientific">Eragrostis curvula</name>
    <name type="common">weeping love grass</name>
    <dbReference type="NCBI Taxonomy" id="38414"/>
    <lineage>
        <taxon>Eukaryota</taxon>
        <taxon>Viridiplantae</taxon>
        <taxon>Streptophyta</taxon>
        <taxon>Embryophyta</taxon>
        <taxon>Tracheophyta</taxon>
        <taxon>Spermatophyta</taxon>
        <taxon>Magnoliopsida</taxon>
        <taxon>Liliopsida</taxon>
        <taxon>Poales</taxon>
        <taxon>Poaceae</taxon>
        <taxon>PACMAD clade</taxon>
        <taxon>Chloridoideae</taxon>
        <taxon>Eragrostideae</taxon>
        <taxon>Eragrostidinae</taxon>
        <taxon>Eragrostis</taxon>
    </lineage>
</organism>
<dbReference type="FunFam" id="2.40.160.50:FF:000006">
    <property type="entry name" value="Outer envelope protein 80, chloroplastic"/>
    <property type="match status" value="1"/>
</dbReference>
<dbReference type="Gramene" id="TVU16416">
    <property type="protein sequence ID" value="TVU16416"/>
    <property type="gene ID" value="EJB05_39977"/>
</dbReference>
<dbReference type="GO" id="GO:0009793">
    <property type="term" value="P:embryo development ending in seed dormancy"/>
    <property type="evidence" value="ECO:0007669"/>
    <property type="project" value="TreeGrafter"/>
</dbReference>
<protein>
    <recommendedName>
        <fullName evidence="8">Bacterial surface antigen (D15) domain-containing protein</fullName>
    </recommendedName>
</protein>
<evidence type="ECO:0008006" key="8">
    <source>
        <dbReference type="Google" id="ProtNLM"/>
    </source>
</evidence>
<feature type="domain" description="Bacterial surface antigen (D15)" evidence="4">
    <location>
        <begin position="351"/>
        <end position="653"/>
    </location>
</feature>
<dbReference type="AlphaFoldDB" id="A0A5J9TYK5"/>
<name>A0A5J9TYK5_9POAL</name>
<evidence type="ECO:0000256" key="2">
    <source>
        <dbReference type="ARBA" id="ARBA00023136"/>
    </source>
</evidence>
<dbReference type="Pfam" id="PF01103">
    <property type="entry name" value="Omp85"/>
    <property type="match status" value="1"/>
</dbReference>
<feature type="domain" description="POTRA" evidence="5">
    <location>
        <begin position="256"/>
        <end position="318"/>
    </location>
</feature>
<keyword evidence="7" id="KW-1185">Reference proteome</keyword>
<reference evidence="6 7" key="1">
    <citation type="journal article" date="2019" name="Sci. Rep.">
        <title>A high-quality genome of Eragrostis curvula grass provides insights into Poaceae evolution and supports new strategies to enhance forage quality.</title>
        <authorList>
            <person name="Carballo J."/>
            <person name="Santos B.A.C.M."/>
            <person name="Zappacosta D."/>
            <person name="Garbus I."/>
            <person name="Selva J.P."/>
            <person name="Gallo C.A."/>
            <person name="Diaz A."/>
            <person name="Albertini E."/>
            <person name="Caccamo M."/>
            <person name="Echenique V."/>
        </authorList>
    </citation>
    <scope>NUCLEOTIDE SEQUENCE [LARGE SCALE GENOMIC DNA]</scope>
    <source>
        <strain evidence="7">cv. Victoria</strain>
        <tissue evidence="6">Leaf</tissue>
    </source>
</reference>
<comment type="subcellular location">
    <subcellularLocation>
        <location evidence="3">Plastid</location>
        <location evidence="3">Chloroplast outer membrane</location>
    </subcellularLocation>
</comment>
<evidence type="ECO:0000313" key="6">
    <source>
        <dbReference type="EMBL" id="TVU16416.1"/>
    </source>
</evidence>
<dbReference type="InterPro" id="IPR010827">
    <property type="entry name" value="BamA/TamA_POTRA"/>
</dbReference>
<dbReference type="Proteomes" id="UP000324897">
    <property type="component" value="Unassembled WGS sequence"/>
</dbReference>
<evidence type="ECO:0000259" key="4">
    <source>
        <dbReference type="Pfam" id="PF01103"/>
    </source>
</evidence>
<keyword evidence="2" id="KW-0472">Membrane</keyword>
<proteinExistence type="predicted"/>
<dbReference type="Gene3D" id="2.40.160.50">
    <property type="entry name" value="membrane protein fhac: a member of the omp85/tpsb transporter family"/>
    <property type="match status" value="1"/>
</dbReference>
<dbReference type="EMBL" id="RWGY01000031">
    <property type="protein sequence ID" value="TVU16416.1"/>
    <property type="molecule type" value="Genomic_DNA"/>
</dbReference>
<dbReference type="PANTHER" id="PTHR12815:SF32">
    <property type="entry name" value="OUTER ENVELOPE PROTEIN 80, CHLOROPLASTIC"/>
    <property type="match status" value="1"/>
</dbReference>
<dbReference type="PANTHER" id="PTHR12815">
    <property type="entry name" value="SORTING AND ASSEMBLY MACHINERY SAMM50 PROTEIN FAMILY MEMBER"/>
    <property type="match status" value="1"/>
</dbReference>
<comment type="caution">
    <text evidence="6">The sequence shown here is derived from an EMBL/GenBank/DDBJ whole genome shotgun (WGS) entry which is preliminary data.</text>
</comment>
<dbReference type="InterPro" id="IPR039910">
    <property type="entry name" value="D15-like"/>
</dbReference>
<dbReference type="OrthoDB" id="2013615at2759"/>
<evidence type="ECO:0000256" key="3">
    <source>
        <dbReference type="ARBA" id="ARBA00024013"/>
    </source>
</evidence>
<dbReference type="GO" id="GO:0009707">
    <property type="term" value="C:chloroplast outer membrane"/>
    <property type="evidence" value="ECO:0007669"/>
    <property type="project" value="UniProtKB-SubCell"/>
</dbReference>
<dbReference type="Pfam" id="PF07244">
    <property type="entry name" value="POTRA"/>
    <property type="match status" value="1"/>
</dbReference>
<keyword evidence="1" id="KW-1002">Plastid outer membrane</keyword>
<evidence type="ECO:0000259" key="5">
    <source>
        <dbReference type="Pfam" id="PF07244"/>
    </source>
</evidence>
<evidence type="ECO:0000256" key="1">
    <source>
        <dbReference type="ARBA" id="ARBA00022805"/>
    </source>
</evidence>
<feature type="non-terminal residue" evidence="6">
    <location>
        <position position="1"/>
    </location>
</feature>
<sequence>MGRSGDVLFVSSGVKLPSAAASAPSTERAPETAFLPLAYIGAAIGAAARRVAVSFPRAPIARADTGLSPPREHGKVGGGEARLLISEVAVRGKGGQPLDHPDLEAAAADALRTCRPNEALTAREVLEDVRRFEKSGFFRSCTPVAVDTGNGIRLVLEVEPNHFHGLVCEGANMLPSKFLEDSFRDCYGKPTNMRHLDQVIKSVHGWYQERGLAGSVSGTKILCGGVIRLQVSEVEVNNINLHFLLDRKTGEPAIGKTHPETILREFTTKKEQAYNRAQVERDVRTIFAMGILKDCPTIVEQPVGDSNKVDLVMNVVEGRSYDFSGGVNPSSGIYHGFLSGLIGSISYSLGNVFRRNKKLNLSLEKGQIDSTFQFNFTDPYIDGDNKRTSRTVMVQNSRTPGTLVHGVDHLNHEHLTIGRITAGVEYNQPFRPKWRGALGLFFQHAGACDDAGNIVTTDFYNSQLTASGNACDNTLLAKAESVYTDSGDHSSTMFAFSVEQGLPILPEWLSYNRVTAHLRQGYEIGPARLLLRASGGHVEGNFPPHEAFSIGGTNSVRGYEEGAIGSGRSYAVGCGEVSWHMFGPVEGVVFADYGSDFDSGHTVPGNPAGVRGKPGSGYGYGVGIHVDSPLGPLRLEYAFNDQQAGQFHFGLGCRN</sequence>
<dbReference type="FunFam" id="3.10.20.310:FF:000013">
    <property type="entry name" value="Outer envelope protein 80 chloroplastic"/>
    <property type="match status" value="1"/>
</dbReference>
<dbReference type="Gene3D" id="3.10.20.310">
    <property type="entry name" value="membrane protein fhac"/>
    <property type="match status" value="3"/>
</dbReference>
<evidence type="ECO:0000313" key="7">
    <source>
        <dbReference type="Proteomes" id="UP000324897"/>
    </source>
</evidence>